<name>A0ACB7PT57_9PEZI</name>
<protein>
    <submittedName>
        <fullName evidence="1">Uncharacterized protein</fullName>
    </submittedName>
</protein>
<organism evidence="1 2">
    <name type="scientific">Chaetomium tenue</name>
    <dbReference type="NCBI Taxonomy" id="1854479"/>
    <lineage>
        <taxon>Eukaryota</taxon>
        <taxon>Fungi</taxon>
        <taxon>Dikarya</taxon>
        <taxon>Ascomycota</taxon>
        <taxon>Pezizomycotina</taxon>
        <taxon>Sordariomycetes</taxon>
        <taxon>Sordariomycetidae</taxon>
        <taxon>Sordariales</taxon>
        <taxon>Chaetomiaceae</taxon>
        <taxon>Chaetomium</taxon>
    </lineage>
</organism>
<keyword evidence="2" id="KW-1185">Reference proteome</keyword>
<reference evidence="1 2" key="1">
    <citation type="journal article" date="2021" name="Nat. Commun.">
        <title>Genetic determinants of endophytism in the Arabidopsis root mycobiome.</title>
        <authorList>
            <person name="Mesny F."/>
            <person name="Miyauchi S."/>
            <person name="Thiergart T."/>
            <person name="Pickel B."/>
            <person name="Atanasova L."/>
            <person name="Karlsson M."/>
            <person name="Huettel B."/>
            <person name="Barry K.W."/>
            <person name="Haridas S."/>
            <person name="Chen C."/>
            <person name="Bauer D."/>
            <person name="Andreopoulos W."/>
            <person name="Pangilinan J."/>
            <person name="LaButti K."/>
            <person name="Riley R."/>
            <person name="Lipzen A."/>
            <person name="Clum A."/>
            <person name="Drula E."/>
            <person name="Henrissat B."/>
            <person name="Kohler A."/>
            <person name="Grigoriev I.V."/>
            <person name="Martin F.M."/>
            <person name="Hacquard S."/>
        </authorList>
    </citation>
    <scope>NUCLEOTIDE SEQUENCE [LARGE SCALE GENOMIC DNA]</scope>
    <source>
        <strain evidence="1 2">MPI-SDFR-AT-0079</strain>
    </source>
</reference>
<dbReference type="EMBL" id="JAGIZQ010000001">
    <property type="protein sequence ID" value="KAH6650679.1"/>
    <property type="molecule type" value="Genomic_DNA"/>
</dbReference>
<evidence type="ECO:0000313" key="2">
    <source>
        <dbReference type="Proteomes" id="UP000724584"/>
    </source>
</evidence>
<accession>A0ACB7PT57</accession>
<proteinExistence type="predicted"/>
<comment type="caution">
    <text evidence="1">The sequence shown here is derived from an EMBL/GenBank/DDBJ whole genome shotgun (WGS) entry which is preliminary data.</text>
</comment>
<gene>
    <name evidence="1" type="ORF">F5144DRAFT_625685</name>
</gene>
<dbReference type="Proteomes" id="UP000724584">
    <property type="component" value="Unassembled WGS sequence"/>
</dbReference>
<sequence>MASSEPARPEQILPFETKSTEASPAPKEPAPDKPQPANPPVRKFSLFTHLPSDIRTQIWSTAILRELGDGRPVPSLVDRPPMLKKGQGGGGWGRGRNPQQTTTTTDTTDTTSNPPPAPAPKSAPKPAPTASTAPKPPPRLHIIPFHKLSNEEPFTHTVTYLTARYGADWGWPGDGDAAAAVAGPSQSSEAAVSAWRHARIAEAEEAVRAHARSRLVLMPPGRAPGTGAQFSGGWCRGEVAGSCVEATAVADALGRWVNRGGHGGGGGGHTRGDGDGEDGAAAAVVGREALIDLGKGDVCCFVNVRADGSPIGWGDMLKFWKEDAYRRTYTEVCGQNPSCDHLSLFPGGEEWIGAAREGGRCDNGMWAGVSGLRGLLPALAQCEVLVGVWHPAMCMSFEEGRGLCSGVRRSLESLPVRYPHLKTIYIIDPAMKPKSKYLLSGLGKPAPKFRGRNATFYSALSDYFMSETEFGLPGWYRGGWRDVMKRVLRAVTAQLDPNRQPIQVAVLACVPDDRKKDPWGTKHE</sequence>
<evidence type="ECO:0000313" key="1">
    <source>
        <dbReference type="EMBL" id="KAH6650679.1"/>
    </source>
</evidence>